<dbReference type="GO" id="GO:0005524">
    <property type="term" value="F:ATP binding"/>
    <property type="evidence" value="ECO:0007669"/>
    <property type="project" value="UniProtKB-KW"/>
</dbReference>
<dbReference type="AlphaFoldDB" id="A0A7R9KQK8"/>
<evidence type="ECO:0000256" key="6">
    <source>
        <dbReference type="ARBA" id="ARBA00022840"/>
    </source>
</evidence>
<evidence type="ECO:0000313" key="12">
    <source>
        <dbReference type="Proteomes" id="UP000759131"/>
    </source>
</evidence>
<accession>A0A7R9KQK8</accession>
<dbReference type="GO" id="GO:0140359">
    <property type="term" value="F:ABC-type transporter activity"/>
    <property type="evidence" value="ECO:0007669"/>
    <property type="project" value="InterPro"/>
</dbReference>
<reference evidence="11" key="1">
    <citation type="submission" date="2020-11" db="EMBL/GenBank/DDBJ databases">
        <authorList>
            <person name="Tran Van P."/>
        </authorList>
    </citation>
    <scope>NUCLEOTIDE SEQUENCE</scope>
</reference>
<feature type="non-terminal residue" evidence="11">
    <location>
        <position position="125"/>
    </location>
</feature>
<dbReference type="EMBL" id="CAJPIZ010004607">
    <property type="protein sequence ID" value="CAG2107718.1"/>
    <property type="molecule type" value="Genomic_DNA"/>
</dbReference>
<evidence type="ECO:0000256" key="2">
    <source>
        <dbReference type="ARBA" id="ARBA00022448"/>
    </source>
</evidence>
<dbReference type="Gene3D" id="1.20.1560.10">
    <property type="entry name" value="ABC transporter type 1, transmembrane domain"/>
    <property type="match status" value="1"/>
</dbReference>
<dbReference type="PROSITE" id="PS50929">
    <property type="entry name" value="ABC_TM1F"/>
    <property type="match status" value="1"/>
</dbReference>
<keyword evidence="12" id="KW-1185">Reference proteome</keyword>
<evidence type="ECO:0000256" key="3">
    <source>
        <dbReference type="ARBA" id="ARBA00022692"/>
    </source>
</evidence>
<dbReference type="Pfam" id="PF00664">
    <property type="entry name" value="ABC_membrane"/>
    <property type="match status" value="1"/>
</dbReference>
<comment type="subcellular location">
    <subcellularLocation>
        <location evidence="1">Endomembrane system</location>
        <topology evidence="1">Multi-pass membrane protein</topology>
    </subcellularLocation>
</comment>
<organism evidence="11">
    <name type="scientific">Medioppia subpectinata</name>
    <dbReference type="NCBI Taxonomy" id="1979941"/>
    <lineage>
        <taxon>Eukaryota</taxon>
        <taxon>Metazoa</taxon>
        <taxon>Ecdysozoa</taxon>
        <taxon>Arthropoda</taxon>
        <taxon>Chelicerata</taxon>
        <taxon>Arachnida</taxon>
        <taxon>Acari</taxon>
        <taxon>Acariformes</taxon>
        <taxon>Sarcoptiformes</taxon>
        <taxon>Oribatida</taxon>
        <taxon>Brachypylina</taxon>
        <taxon>Oppioidea</taxon>
        <taxon>Oppiidae</taxon>
        <taxon>Medioppia</taxon>
    </lineage>
</organism>
<feature type="transmembrane region" description="Helical" evidence="9">
    <location>
        <begin position="102"/>
        <end position="124"/>
    </location>
</feature>
<protein>
    <recommendedName>
        <fullName evidence="10">ABC transmembrane type-1 domain-containing protein</fullName>
    </recommendedName>
</protein>
<keyword evidence="5" id="KW-0547">Nucleotide-binding</keyword>
<dbReference type="GO" id="GO:0016020">
    <property type="term" value="C:membrane"/>
    <property type="evidence" value="ECO:0007669"/>
    <property type="project" value="InterPro"/>
</dbReference>
<name>A0A7R9KQK8_9ACAR</name>
<gene>
    <name evidence="11" type="ORF">OSB1V03_LOCUS7718</name>
</gene>
<dbReference type="GO" id="GO:0012505">
    <property type="term" value="C:endomembrane system"/>
    <property type="evidence" value="ECO:0007669"/>
    <property type="project" value="UniProtKB-SubCell"/>
</dbReference>
<feature type="domain" description="ABC transmembrane type-1" evidence="10">
    <location>
        <begin position="1"/>
        <end position="125"/>
    </location>
</feature>
<keyword evidence="2" id="KW-0813">Transport</keyword>
<keyword evidence="7 9" id="KW-1133">Transmembrane helix</keyword>
<evidence type="ECO:0000256" key="8">
    <source>
        <dbReference type="ARBA" id="ARBA00023136"/>
    </source>
</evidence>
<dbReference type="PANTHER" id="PTHR24223:SF443">
    <property type="entry name" value="MULTIDRUG-RESISTANCE LIKE PROTEIN 1, ISOFORM I"/>
    <property type="match status" value="1"/>
</dbReference>
<evidence type="ECO:0000256" key="4">
    <source>
        <dbReference type="ARBA" id="ARBA00022737"/>
    </source>
</evidence>
<keyword evidence="4" id="KW-0677">Repeat</keyword>
<evidence type="ECO:0000259" key="10">
    <source>
        <dbReference type="PROSITE" id="PS50929"/>
    </source>
</evidence>
<dbReference type="InterPro" id="IPR036640">
    <property type="entry name" value="ABC1_TM_sf"/>
</dbReference>
<evidence type="ECO:0000256" key="7">
    <source>
        <dbReference type="ARBA" id="ARBA00022989"/>
    </source>
</evidence>
<dbReference type="SUPFAM" id="SSF90123">
    <property type="entry name" value="ABC transporter transmembrane region"/>
    <property type="match status" value="1"/>
</dbReference>
<proteinExistence type="predicted"/>
<evidence type="ECO:0000256" key="1">
    <source>
        <dbReference type="ARBA" id="ARBA00004127"/>
    </source>
</evidence>
<keyword evidence="6" id="KW-0067">ATP-binding</keyword>
<evidence type="ECO:0000256" key="9">
    <source>
        <dbReference type="SAM" id="Phobius"/>
    </source>
</evidence>
<keyword evidence="8 9" id="KW-0472">Membrane</keyword>
<dbReference type="Proteomes" id="UP000759131">
    <property type="component" value="Unassembled WGS sequence"/>
</dbReference>
<keyword evidence="3 9" id="KW-0812">Transmembrane</keyword>
<sequence length="125" mass="13917">MGEDSTEPVWRGYLYAVLMFIAPMIESILTSQYDLGIGIITLRMRSCLTNAIYKKSLRLSSTGRKDFTIGEIVNLMAIDTSRIVEFVQVINETWSSPLQIAIALYLLWQQLGIASIAGLGAMLIL</sequence>
<evidence type="ECO:0000256" key="5">
    <source>
        <dbReference type="ARBA" id="ARBA00022741"/>
    </source>
</evidence>
<dbReference type="PANTHER" id="PTHR24223">
    <property type="entry name" value="ATP-BINDING CASSETTE SUB-FAMILY C"/>
    <property type="match status" value="1"/>
</dbReference>
<feature type="transmembrane region" description="Helical" evidence="9">
    <location>
        <begin position="12"/>
        <end position="35"/>
    </location>
</feature>
<evidence type="ECO:0000313" key="11">
    <source>
        <dbReference type="EMBL" id="CAD7627288.1"/>
    </source>
</evidence>
<dbReference type="EMBL" id="OC859182">
    <property type="protein sequence ID" value="CAD7627288.1"/>
    <property type="molecule type" value="Genomic_DNA"/>
</dbReference>
<dbReference type="OrthoDB" id="262778at2759"/>
<dbReference type="InterPro" id="IPR050173">
    <property type="entry name" value="ABC_transporter_C-like"/>
</dbReference>
<dbReference type="InterPro" id="IPR011527">
    <property type="entry name" value="ABC1_TM_dom"/>
</dbReference>